<dbReference type="EMBL" id="JAEMUH010000021">
    <property type="protein sequence ID" value="MBJ7552517.1"/>
    <property type="molecule type" value="Genomic_DNA"/>
</dbReference>
<dbReference type="CDD" id="cd07043">
    <property type="entry name" value="STAS_anti-anti-sigma_factors"/>
    <property type="match status" value="1"/>
</dbReference>
<dbReference type="RefSeq" id="WP_199464058.1">
    <property type="nucleotide sequence ID" value="NZ_JAEMUH010000021.1"/>
</dbReference>
<accession>A0ABS0ZFV9</accession>
<protein>
    <submittedName>
        <fullName evidence="2">STAS domain-containing protein</fullName>
    </submittedName>
</protein>
<feature type="domain" description="STAS" evidence="1">
    <location>
        <begin position="1"/>
        <end position="97"/>
    </location>
</feature>
<evidence type="ECO:0000313" key="3">
    <source>
        <dbReference type="Proteomes" id="UP000598488"/>
    </source>
</evidence>
<proteinExistence type="predicted"/>
<gene>
    <name evidence="2" type="ORF">JHD44_17685</name>
</gene>
<dbReference type="InterPro" id="IPR002645">
    <property type="entry name" value="STAS_dom"/>
</dbReference>
<dbReference type="SUPFAM" id="SSF52091">
    <property type="entry name" value="SpoIIaa-like"/>
    <property type="match status" value="1"/>
</dbReference>
<evidence type="ECO:0000313" key="2">
    <source>
        <dbReference type="EMBL" id="MBJ7552517.1"/>
    </source>
</evidence>
<keyword evidence="3" id="KW-1185">Reference proteome</keyword>
<dbReference type="Proteomes" id="UP000598488">
    <property type="component" value="Unassembled WGS sequence"/>
</dbReference>
<name>A0ABS0ZFV9_9GAMM</name>
<evidence type="ECO:0000259" key="1">
    <source>
        <dbReference type="PROSITE" id="PS50801"/>
    </source>
</evidence>
<comment type="caution">
    <text evidence="2">The sequence shown here is derived from an EMBL/GenBank/DDBJ whole genome shotgun (WGS) entry which is preliminary data.</text>
</comment>
<dbReference type="InterPro" id="IPR036513">
    <property type="entry name" value="STAS_dom_sf"/>
</dbReference>
<dbReference type="Gene3D" id="3.30.750.24">
    <property type="entry name" value="STAS domain"/>
    <property type="match status" value="1"/>
</dbReference>
<dbReference type="Pfam" id="PF01740">
    <property type="entry name" value="STAS"/>
    <property type="match status" value="1"/>
</dbReference>
<reference evidence="2 3" key="1">
    <citation type="submission" date="2020-12" db="EMBL/GenBank/DDBJ databases">
        <title>Comparative genome analysis of fungal antagonists Marinomonas ostreistagni 398 and M. spartinae 468.</title>
        <authorList>
            <person name="Fields J.L."/>
            <person name="Mavrodi O.V."/>
            <person name="Biber P.D."/>
            <person name="Indest K.J."/>
            <person name="Mavrodi D.V."/>
        </authorList>
    </citation>
    <scope>NUCLEOTIDE SEQUENCE [LARGE SCALE GENOMIC DNA]</scope>
    <source>
        <strain evidence="2 3">USM7</strain>
    </source>
</reference>
<sequence>MPDVTRISLPQKFSFDCHEWFKDEYSKAIVQSKRVELLCDKVQFLDSAALGMIAKLKKEMKKHTNHDITVSNPSTYCDDLFTLANMYENYVVKSSKH</sequence>
<organism evidence="2 3">
    <name type="scientific">Marinomonas ostreistagni</name>
    <dbReference type="NCBI Taxonomy" id="359209"/>
    <lineage>
        <taxon>Bacteria</taxon>
        <taxon>Pseudomonadati</taxon>
        <taxon>Pseudomonadota</taxon>
        <taxon>Gammaproteobacteria</taxon>
        <taxon>Oceanospirillales</taxon>
        <taxon>Oceanospirillaceae</taxon>
        <taxon>Marinomonas</taxon>
    </lineage>
</organism>
<dbReference type="PROSITE" id="PS50801">
    <property type="entry name" value="STAS"/>
    <property type="match status" value="1"/>
</dbReference>